<keyword evidence="5" id="KW-1015">Disulfide bond</keyword>
<sequence length="244" mass="27195">MCPPGIPWLALAYLLSCLLASSKAKVFSRCELAKELHNFGLDGYRGYNLADWVCLAYYTSGFNTAAVDHEADGSTNNGIFQINSRKWCKTLIPNGPNLCHLYCTDLLSQDLKDSVICVMKIVQEPQGLGYWSAGTQLEPEPPLVSPHTLTWAWFQVDSKMPITKGDKTLTHQLCFGCNKLQELGSSQAGHFVRVFTFRTVQQRTQQMDEPIEGPAAVRMNDWGGTQLSFAEGENEWVLTPCIKP</sequence>
<dbReference type="InterPro" id="IPR000974">
    <property type="entry name" value="Glyco_hydro_22_lys"/>
</dbReference>
<dbReference type="InterPro" id="IPR019799">
    <property type="entry name" value="Glyco_hydro_22_CS"/>
</dbReference>
<evidence type="ECO:0000256" key="3">
    <source>
        <dbReference type="ARBA" id="ARBA00011780"/>
    </source>
</evidence>
<comment type="similarity">
    <text evidence="2 7">Belongs to the glycosyl hydrolase 22 family.</text>
</comment>
<organism evidence="10 11">
    <name type="scientific">Microtus ochrogaster</name>
    <name type="common">Prairie vole</name>
    <dbReference type="NCBI Taxonomy" id="79684"/>
    <lineage>
        <taxon>Eukaryota</taxon>
        <taxon>Metazoa</taxon>
        <taxon>Chordata</taxon>
        <taxon>Craniata</taxon>
        <taxon>Vertebrata</taxon>
        <taxon>Euteleostomi</taxon>
        <taxon>Mammalia</taxon>
        <taxon>Eutheria</taxon>
        <taxon>Euarchontoglires</taxon>
        <taxon>Glires</taxon>
        <taxon>Rodentia</taxon>
        <taxon>Myomorpha</taxon>
        <taxon>Muroidea</taxon>
        <taxon>Cricetidae</taxon>
        <taxon>Arvicolinae</taxon>
        <taxon>Microtus</taxon>
    </lineage>
</organism>
<dbReference type="Pfam" id="PF00062">
    <property type="entry name" value="Lys"/>
    <property type="match status" value="1"/>
</dbReference>
<dbReference type="SMART" id="SM00263">
    <property type="entry name" value="LYZ1"/>
    <property type="match status" value="1"/>
</dbReference>
<dbReference type="GO" id="GO:0036126">
    <property type="term" value="C:sperm flagellum"/>
    <property type="evidence" value="ECO:0007669"/>
    <property type="project" value="TreeGrafter"/>
</dbReference>
<evidence type="ECO:0000256" key="6">
    <source>
        <dbReference type="ARBA" id="ARBA00024656"/>
    </source>
</evidence>
<dbReference type="PROSITE" id="PS00128">
    <property type="entry name" value="GLYCOSYL_HYDROL_F22_1"/>
    <property type="match status" value="1"/>
</dbReference>
<dbReference type="PRINTS" id="PR00135">
    <property type="entry name" value="LYZLACT"/>
</dbReference>
<evidence type="ECO:0000256" key="2">
    <source>
        <dbReference type="ARBA" id="ARBA00010859"/>
    </source>
</evidence>
<dbReference type="GO" id="GO:0003796">
    <property type="term" value="F:lysozyme activity"/>
    <property type="evidence" value="ECO:0007669"/>
    <property type="project" value="InterPro"/>
</dbReference>
<feature type="domain" description="Glycosyl hydrolases family 22 (GH22)" evidence="9">
    <location>
        <begin position="99"/>
        <end position="117"/>
    </location>
</feature>
<reference evidence="10" key="1">
    <citation type="submission" date="2020-03" db="EMBL/GenBank/DDBJ databases">
        <title>Studies in the Genomics of Life Span.</title>
        <authorList>
            <person name="Glass D."/>
        </authorList>
    </citation>
    <scope>NUCLEOTIDE SEQUENCE</scope>
    <source>
        <strain evidence="10">LTLLF</strain>
        <tissue evidence="10">Muscle</tissue>
    </source>
</reference>
<dbReference type="GO" id="GO:0007342">
    <property type="term" value="P:fusion of sperm to egg plasma membrane involved in single fertilization"/>
    <property type="evidence" value="ECO:0007669"/>
    <property type="project" value="TreeGrafter"/>
</dbReference>
<dbReference type="PROSITE" id="PS51348">
    <property type="entry name" value="GLYCOSYL_HYDROL_F22_2"/>
    <property type="match status" value="1"/>
</dbReference>
<dbReference type="CDD" id="cd16897">
    <property type="entry name" value="LYZ_C"/>
    <property type="match status" value="1"/>
</dbReference>
<dbReference type="AlphaFoldDB" id="A0A8J6GG76"/>
<protein>
    <recommendedName>
        <fullName evidence="4">Sperm acrosome membrane-associated protein 3</fullName>
    </recommendedName>
</protein>
<dbReference type="PRINTS" id="PR00137">
    <property type="entry name" value="LYSOZYME"/>
</dbReference>
<dbReference type="FunFam" id="1.10.530.10:FF:000001">
    <property type="entry name" value="Lysozyme C"/>
    <property type="match status" value="1"/>
</dbReference>
<comment type="subunit">
    <text evidence="3">Interacts with ASTL.</text>
</comment>
<evidence type="ECO:0000256" key="7">
    <source>
        <dbReference type="RuleBase" id="RU004440"/>
    </source>
</evidence>
<evidence type="ECO:0000259" key="9">
    <source>
        <dbReference type="PROSITE" id="PS00128"/>
    </source>
</evidence>
<dbReference type="GO" id="GO:0002080">
    <property type="term" value="C:acrosomal membrane"/>
    <property type="evidence" value="ECO:0007669"/>
    <property type="project" value="UniProtKB-SubCell"/>
</dbReference>
<feature type="signal peptide" evidence="8">
    <location>
        <begin position="1"/>
        <end position="24"/>
    </location>
</feature>
<gene>
    <name evidence="10" type="ORF">LTLLF_153560</name>
</gene>
<dbReference type="SUPFAM" id="SSF53955">
    <property type="entry name" value="Lysozyme-like"/>
    <property type="match status" value="1"/>
</dbReference>
<dbReference type="InterPro" id="IPR023346">
    <property type="entry name" value="Lysozyme-like_dom_sf"/>
</dbReference>
<comment type="caution">
    <text evidence="10">The sequence shown here is derived from an EMBL/GenBank/DDBJ whole genome shotgun (WGS) entry which is preliminary data.</text>
</comment>
<evidence type="ECO:0000256" key="8">
    <source>
        <dbReference type="SAM" id="SignalP"/>
    </source>
</evidence>
<comment type="subcellular location">
    <subcellularLocation>
        <location evidence="1">Cytoplasmic vesicle</location>
        <location evidence="1">Secretory vesicle</location>
        <location evidence="1">Acrosome membrane</location>
        <topology evidence="1">Single-pass type II membrane protein</topology>
    </subcellularLocation>
</comment>
<evidence type="ECO:0000313" key="10">
    <source>
        <dbReference type="EMBL" id="KAH0510704.1"/>
    </source>
</evidence>
<dbReference type="Proteomes" id="UP000710432">
    <property type="component" value="Unassembled WGS sequence"/>
</dbReference>
<dbReference type="EMBL" id="JAATJU010022421">
    <property type="protein sequence ID" value="KAH0510704.1"/>
    <property type="molecule type" value="Genomic_DNA"/>
</dbReference>
<evidence type="ECO:0000256" key="1">
    <source>
        <dbReference type="ARBA" id="ARBA00004312"/>
    </source>
</evidence>
<keyword evidence="8" id="KW-0732">Signal</keyword>
<evidence type="ECO:0000256" key="5">
    <source>
        <dbReference type="ARBA" id="ARBA00023157"/>
    </source>
</evidence>
<proteinExistence type="inferred from homology"/>
<dbReference type="PANTHER" id="PTHR11407">
    <property type="entry name" value="LYSOZYME C"/>
    <property type="match status" value="1"/>
</dbReference>
<name>A0A8J6GG76_MICOH</name>
<dbReference type="Gene3D" id="1.10.530.10">
    <property type="match status" value="1"/>
</dbReference>
<dbReference type="InterPro" id="IPR001916">
    <property type="entry name" value="Glyco_hydro_22"/>
</dbReference>
<evidence type="ECO:0000313" key="11">
    <source>
        <dbReference type="Proteomes" id="UP000710432"/>
    </source>
</evidence>
<dbReference type="PANTHER" id="PTHR11407:SF25">
    <property type="entry name" value="SPERM ACROSOME MEMBRANE-ASSOCIATED PROTEIN 3"/>
    <property type="match status" value="1"/>
</dbReference>
<accession>A0A8J6GG76</accession>
<feature type="chain" id="PRO_5035283197" description="Sperm acrosome membrane-associated protein 3" evidence="8">
    <location>
        <begin position="25"/>
        <end position="244"/>
    </location>
</feature>
<comment type="function">
    <text evidence="6">Sperm surface membrane protein that may be involved in sperm-egg plasma membrane adhesion and fusion during fertilization. It could be a potential receptor for the egg oligosaccharide residue N-acetylglucosamine, which is present in the extracellular matrix over the egg plasma membrane. The processed form has no detectable bacteriolytic activity in vitro.</text>
</comment>
<evidence type="ECO:0000256" key="4">
    <source>
        <dbReference type="ARBA" id="ARBA00016370"/>
    </source>
</evidence>